<feature type="non-terminal residue" evidence="1">
    <location>
        <position position="65"/>
    </location>
</feature>
<organism evidence="1 2">
    <name type="scientific">Cirrhinus mrigala</name>
    <name type="common">Mrigala</name>
    <dbReference type="NCBI Taxonomy" id="683832"/>
    <lineage>
        <taxon>Eukaryota</taxon>
        <taxon>Metazoa</taxon>
        <taxon>Chordata</taxon>
        <taxon>Craniata</taxon>
        <taxon>Vertebrata</taxon>
        <taxon>Euteleostomi</taxon>
        <taxon>Actinopterygii</taxon>
        <taxon>Neopterygii</taxon>
        <taxon>Teleostei</taxon>
        <taxon>Ostariophysi</taxon>
        <taxon>Cypriniformes</taxon>
        <taxon>Cyprinidae</taxon>
        <taxon>Labeoninae</taxon>
        <taxon>Labeonini</taxon>
        <taxon>Cirrhinus</taxon>
    </lineage>
</organism>
<reference evidence="1 2" key="1">
    <citation type="submission" date="2024-05" db="EMBL/GenBank/DDBJ databases">
        <title>Genome sequencing and assembly of Indian major carp, Cirrhinus mrigala (Hamilton, 1822).</title>
        <authorList>
            <person name="Mohindra V."/>
            <person name="Chowdhury L.M."/>
            <person name="Lal K."/>
            <person name="Jena J.K."/>
        </authorList>
    </citation>
    <scope>NUCLEOTIDE SEQUENCE [LARGE SCALE GENOMIC DNA]</scope>
    <source>
        <strain evidence="1">CM1030</strain>
        <tissue evidence="1">Blood</tissue>
    </source>
</reference>
<accession>A0ABD0Q764</accession>
<comment type="caution">
    <text evidence="1">The sequence shown here is derived from an EMBL/GenBank/DDBJ whole genome shotgun (WGS) entry which is preliminary data.</text>
</comment>
<dbReference type="EMBL" id="JAMKFB020000011">
    <property type="protein sequence ID" value="KAL0181735.1"/>
    <property type="molecule type" value="Genomic_DNA"/>
</dbReference>
<evidence type="ECO:0000313" key="1">
    <source>
        <dbReference type="EMBL" id="KAL0181735.1"/>
    </source>
</evidence>
<proteinExistence type="predicted"/>
<gene>
    <name evidence="1" type="ORF">M9458_024141</name>
</gene>
<sequence>VALAGGGTRLSDIICNSSLLGRYLTVEDRDSFPELQGVLCAVPSNIMQKAEQIFLSQLDFSKILS</sequence>
<feature type="non-terminal residue" evidence="1">
    <location>
        <position position="1"/>
    </location>
</feature>
<keyword evidence="2" id="KW-1185">Reference proteome</keyword>
<protein>
    <submittedName>
        <fullName evidence="1">Uncharacterized protein</fullName>
    </submittedName>
</protein>
<dbReference type="Proteomes" id="UP001529510">
    <property type="component" value="Unassembled WGS sequence"/>
</dbReference>
<evidence type="ECO:0000313" key="2">
    <source>
        <dbReference type="Proteomes" id="UP001529510"/>
    </source>
</evidence>
<name>A0ABD0Q764_CIRMR</name>
<dbReference type="AlphaFoldDB" id="A0ABD0Q764"/>